<name>A0A6N4SR62_CYTH3</name>
<evidence type="ECO:0000313" key="2">
    <source>
        <dbReference type="EMBL" id="ABG58819.1"/>
    </source>
</evidence>
<reference evidence="2 3" key="1">
    <citation type="journal article" date="2007" name="Appl. Environ. Microbiol.">
        <title>Genome sequence of the cellulolytic gliding bacterium Cytophaga hutchinsonii.</title>
        <authorList>
            <person name="Xie G."/>
            <person name="Bruce D.C."/>
            <person name="Challacombe J.F."/>
            <person name="Chertkov O."/>
            <person name="Detter J.C."/>
            <person name="Gilna P."/>
            <person name="Han C.S."/>
            <person name="Lucas S."/>
            <person name="Misra M."/>
            <person name="Myers G.L."/>
            <person name="Richardson P."/>
            <person name="Tapia R."/>
            <person name="Thayer N."/>
            <person name="Thompson L.S."/>
            <person name="Brettin T.S."/>
            <person name="Henrissat B."/>
            <person name="Wilson D.B."/>
            <person name="McBride M.J."/>
        </authorList>
    </citation>
    <scope>NUCLEOTIDE SEQUENCE [LARGE SCALE GENOMIC DNA]</scope>
    <source>
        <strain evidence="3">ATCC 33406 / DSM 1761 / CIP 103989 / NBRC 15051 / NCIMB 9469 / D465</strain>
    </source>
</reference>
<dbReference type="Proteomes" id="UP000001822">
    <property type="component" value="Chromosome"/>
</dbReference>
<keyword evidence="3" id="KW-1185">Reference proteome</keyword>
<dbReference type="AlphaFoldDB" id="A0A6N4SR62"/>
<dbReference type="OrthoDB" id="931346at2"/>
<dbReference type="InterPro" id="IPR025641">
    <property type="entry name" value="DUF4340"/>
</dbReference>
<evidence type="ECO:0000313" key="3">
    <source>
        <dbReference type="Proteomes" id="UP000001822"/>
    </source>
</evidence>
<feature type="domain" description="DUF4340" evidence="1">
    <location>
        <begin position="71"/>
        <end position="255"/>
    </location>
</feature>
<proteinExistence type="predicted"/>
<dbReference type="Pfam" id="PF14238">
    <property type="entry name" value="DUF4340"/>
    <property type="match status" value="1"/>
</dbReference>
<organism evidence="2 3">
    <name type="scientific">Cytophaga hutchinsonii (strain ATCC 33406 / DSM 1761 / CIP 103989 / NBRC 15051 / NCIMB 9469 / D465)</name>
    <dbReference type="NCBI Taxonomy" id="269798"/>
    <lineage>
        <taxon>Bacteria</taxon>
        <taxon>Pseudomonadati</taxon>
        <taxon>Bacteroidota</taxon>
        <taxon>Cytophagia</taxon>
        <taxon>Cytophagales</taxon>
        <taxon>Cytophagaceae</taxon>
        <taxon>Cytophaga</taxon>
    </lineage>
</organism>
<dbReference type="RefSeq" id="WP_011584934.1">
    <property type="nucleotide sequence ID" value="NC_008255.1"/>
</dbReference>
<dbReference type="KEGG" id="chu:CHU_1548"/>
<protein>
    <recommendedName>
        <fullName evidence="1">DUF4340 domain-containing protein</fullName>
    </recommendedName>
</protein>
<dbReference type="EMBL" id="CP000383">
    <property type="protein sequence ID" value="ABG58819.1"/>
    <property type="molecule type" value="Genomic_DNA"/>
</dbReference>
<sequence>MLTGITTRVKVLFLLTVLTGATALWTLLSKGASGKPEYTDFIKIDTADIVKVTFTSHKETHYVAPKTSSLWYIDSKYDVRRDIITTMKLGLARMDVKMPVASEIKEEIKKRLFADGVHVQVLTEEGEKEFWVLTNDNDNNSSYFISSSAADPYIIYVPGFTGDLTDLFKLKASDWRNKALFRNAPGGIEELSVSYQSSPKDGFTIKKVLNRYEVVDMSQVDSTRLYTYLGLYQRINVENYLVDKQKDSVEYLLKSQQPEVLLTVTDIDKSRSKTIQIYKALPGTKLLYARVVDNGELVTLNPEVFFRLLVRKQWFMDK</sequence>
<evidence type="ECO:0000259" key="1">
    <source>
        <dbReference type="Pfam" id="PF14238"/>
    </source>
</evidence>
<accession>A0A6N4SR62</accession>
<gene>
    <name evidence="2" type="ordered locus">CHU_1548</name>
</gene>